<gene>
    <name evidence="1" type="ORF">HY768_01075</name>
</gene>
<proteinExistence type="predicted"/>
<dbReference type="InterPro" id="IPR037257">
    <property type="entry name" value="T2SS_E_N_sf"/>
</dbReference>
<accession>A0A933IC82</accession>
<evidence type="ECO:0008006" key="3">
    <source>
        <dbReference type="Google" id="ProtNLM"/>
    </source>
</evidence>
<evidence type="ECO:0000313" key="2">
    <source>
        <dbReference type="Proteomes" id="UP000736328"/>
    </source>
</evidence>
<dbReference type="Proteomes" id="UP000736328">
    <property type="component" value="Unassembled WGS sequence"/>
</dbReference>
<dbReference type="SUPFAM" id="SSF160246">
    <property type="entry name" value="EspE N-terminal domain-like"/>
    <property type="match status" value="1"/>
</dbReference>
<dbReference type="EMBL" id="JACQXR010000010">
    <property type="protein sequence ID" value="MBI4725813.1"/>
    <property type="molecule type" value="Genomic_DNA"/>
</dbReference>
<dbReference type="AlphaFoldDB" id="A0A933IC82"/>
<name>A0A933IC82_UNCT6</name>
<evidence type="ECO:0000313" key="1">
    <source>
        <dbReference type="EMBL" id="MBI4725813.1"/>
    </source>
</evidence>
<sequence length="69" mass="7568">MAAQKKLIGEILVSLGYVSVAHINEARRHQIQSEGKKIGECLVDLGYLGHDDVKRALSIQEIDESPAPQ</sequence>
<organism evidence="1 2">
    <name type="scientific">candidate division TA06 bacterium</name>
    <dbReference type="NCBI Taxonomy" id="2250710"/>
    <lineage>
        <taxon>Bacteria</taxon>
        <taxon>Bacteria division TA06</taxon>
    </lineage>
</organism>
<protein>
    <recommendedName>
        <fullName evidence="3">Type II secretion system protein GspE N-terminal domain-containing protein</fullName>
    </recommendedName>
</protein>
<comment type="caution">
    <text evidence="1">The sequence shown here is derived from an EMBL/GenBank/DDBJ whole genome shotgun (WGS) entry which is preliminary data.</text>
</comment>
<reference evidence="1" key="1">
    <citation type="submission" date="2020-07" db="EMBL/GenBank/DDBJ databases">
        <title>Huge and variable diversity of episymbiotic CPR bacteria and DPANN archaea in groundwater ecosystems.</title>
        <authorList>
            <person name="He C.Y."/>
            <person name="Keren R."/>
            <person name="Whittaker M."/>
            <person name="Farag I.F."/>
            <person name="Doudna J."/>
            <person name="Cate J.H.D."/>
            <person name="Banfield J.F."/>
        </authorList>
    </citation>
    <scope>NUCLEOTIDE SEQUENCE</scope>
    <source>
        <strain evidence="1">NC_groundwater_1520_Pr4_B-0.1um_53_5</strain>
    </source>
</reference>